<evidence type="ECO:0000256" key="2">
    <source>
        <dbReference type="RuleBase" id="RU003860"/>
    </source>
</evidence>
<reference evidence="3" key="1">
    <citation type="submission" date="2021-12" db="EMBL/GenBank/DDBJ databases">
        <authorList>
            <person name="King R."/>
        </authorList>
    </citation>
    <scope>NUCLEOTIDE SEQUENCE</scope>
</reference>
<dbReference type="Gene3D" id="3.30.300.90">
    <property type="entry name" value="BolA-like"/>
    <property type="match status" value="1"/>
</dbReference>
<evidence type="ECO:0000313" key="4">
    <source>
        <dbReference type="Proteomes" id="UP001154078"/>
    </source>
</evidence>
<organism evidence="3 4">
    <name type="scientific">Brassicogethes aeneus</name>
    <name type="common">Rape pollen beetle</name>
    <name type="synonym">Meligethes aeneus</name>
    <dbReference type="NCBI Taxonomy" id="1431903"/>
    <lineage>
        <taxon>Eukaryota</taxon>
        <taxon>Metazoa</taxon>
        <taxon>Ecdysozoa</taxon>
        <taxon>Arthropoda</taxon>
        <taxon>Hexapoda</taxon>
        <taxon>Insecta</taxon>
        <taxon>Pterygota</taxon>
        <taxon>Neoptera</taxon>
        <taxon>Endopterygota</taxon>
        <taxon>Coleoptera</taxon>
        <taxon>Polyphaga</taxon>
        <taxon>Cucujiformia</taxon>
        <taxon>Nitidulidae</taxon>
        <taxon>Meligethinae</taxon>
        <taxon>Brassicogethes</taxon>
    </lineage>
</organism>
<dbReference type="InterPro" id="IPR052275">
    <property type="entry name" value="Mt_Fe-S_assembly_factor"/>
</dbReference>
<dbReference type="Proteomes" id="UP001154078">
    <property type="component" value="Chromosome 8"/>
</dbReference>
<keyword evidence="4" id="KW-1185">Reference proteome</keyword>
<sequence length="112" mass="12745">MTTIFRSFLTKLRQATIPTNYTKGILGKKLYCQQSPVTEEQISSILKQKYPLATNITVEDVSGGCGAMFNIFIETNDFKGLTVVKQHRNVYETLKEQIKNIHGLHVETRIPK</sequence>
<comment type="similarity">
    <text evidence="1 2">Belongs to the BolA/IbaG family.</text>
</comment>
<name>A0A9P0BH97_BRAAE</name>
<dbReference type="OrthoDB" id="203381at2759"/>
<proteinExistence type="inferred from homology"/>
<protein>
    <recommendedName>
        <fullName evidence="5">BolA-like protein 3</fullName>
    </recommendedName>
</protein>
<dbReference type="AlphaFoldDB" id="A0A9P0BH97"/>
<dbReference type="PANTHER" id="PTHR46188:SF1">
    <property type="entry name" value="BOLA-LIKE PROTEIN 3"/>
    <property type="match status" value="1"/>
</dbReference>
<accession>A0A9P0BH97</accession>
<dbReference type="InterPro" id="IPR036065">
    <property type="entry name" value="BolA-like_sf"/>
</dbReference>
<dbReference type="GO" id="GO:0005759">
    <property type="term" value="C:mitochondrial matrix"/>
    <property type="evidence" value="ECO:0007669"/>
    <property type="project" value="TreeGrafter"/>
</dbReference>
<evidence type="ECO:0000313" key="3">
    <source>
        <dbReference type="EMBL" id="CAH0562012.1"/>
    </source>
</evidence>
<dbReference type="PANTHER" id="PTHR46188">
    <property type="entry name" value="BOLA-LIKE PROTEIN 3"/>
    <property type="match status" value="1"/>
</dbReference>
<evidence type="ECO:0000256" key="1">
    <source>
        <dbReference type="ARBA" id="ARBA00005578"/>
    </source>
</evidence>
<dbReference type="Pfam" id="PF01722">
    <property type="entry name" value="BolA"/>
    <property type="match status" value="1"/>
</dbReference>
<gene>
    <name evidence="3" type="ORF">MELIAE_LOCUS11263</name>
</gene>
<dbReference type="EMBL" id="OV121139">
    <property type="protein sequence ID" value="CAH0562012.1"/>
    <property type="molecule type" value="Genomic_DNA"/>
</dbReference>
<dbReference type="SUPFAM" id="SSF82657">
    <property type="entry name" value="BolA-like"/>
    <property type="match status" value="1"/>
</dbReference>
<evidence type="ECO:0008006" key="5">
    <source>
        <dbReference type="Google" id="ProtNLM"/>
    </source>
</evidence>
<dbReference type="InterPro" id="IPR002634">
    <property type="entry name" value="BolA"/>
</dbReference>